<dbReference type="EMBL" id="CAUOFW020002846">
    <property type="protein sequence ID" value="CAK9156392.1"/>
    <property type="molecule type" value="Genomic_DNA"/>
</dbReference>
<dbReference type="AlphaFoldDB" id="A0ABC8SHJ8"/>
<dbReference type="SUPFAM" id="SSF52058">
    <property type="entry name" value="L domain-like"/>
    <property type="match status" value="1"/>
</dbReference>
<evidence type="ECO:0000256" key="1">
    <source>
        <dbReference type="ARBA" id="ARBA00022737"/>
    </source>
</evidence>
<comment type="caution">
    <text evidence="3">The sequence shown here is derived from an EMBL/GenBank/DDBJ whole genome shotgun (WGS) entry which is preliminary data.</text>
</comment>
<keyword evidence="1" id="KW-0677">Repeat</keyword>
<dbReference type="Pfam" id="PF23598">
    <property type="entry name" value="LRR_14"/>
    <property type="match status" value="1"/>
</dbReference>
<evidence type="ECO:0000259" key="2">
    <source>
        <dbReference type="Pfam" id="PF23598"/>
    </source>
</evidence>
<sequence>MSRELNIVTLASGEAISCPQKVRRLALHNSSRNVSKCFERLRSLLVIGKVGELYNSSVSSILRGGSKLLTVLDLRGVSLETFPPEVSELVLLRYLSLRNTNVKFIPGSIGKLRNLETLDLKGTYVTELPIEIGKLRKLRYLVTGSLVVVPVEIGNLSFLQKLGTIEAGKVNGNIIMREVGKLTQLKSLKISGLRTEDGKILCSSLEKLGNLRKLCVEAQAPVGKWNGFELLDLKTLSSGPPLLQKLYLFGHLEETPHWIASLHSLVSVHLMGSKLRDDHLLQWLQDLPNLQRMSFQDDAYVGEELCFKAGGFKSLKYLGLFVLQELRWVRLEQGAMPHLEELEIWSCDLMGYPIGIEHLTNLRSITLDEVDKLKPQNLSDRDRDDAWDDNKLHTSLIGISGAGTQHNLCMDVFE</sequence>
<dbReference type="Gene3D" id="3.80.10.10">
    <property type="entry name" value="Ribonuclease Inhibitor"/>
    <property type="match status" value="1"/>
</dbReference>
<dbReference type="PANTHER" id="PTHR47186:SF57">
    <property type="entry name" value="OS02G0478300 PROTEIN"/>
    <property type="match status" value="1"/>
</dbReference>
<protein>
    <recommendedName>
        <fullName evidence="2">Disease resistance R13L4/SHOC-2-like LRR domain-containing protein</fullName>
    </recommendedName>
</protein>
<keyword evidence="4" id="KW-1185">Reference proteome</keyword>
<dbReference type="InterPro" id="IPR055414">
    <property type="entry name" value="LRR_R13L4/SHOC2-like"/>
</dbReference>
<name>A0ABC8SHJ8_9AQUA</name>
<gene>
    <name evidence="3" type="ORF">ILEXP_LOCUS24930</name>
</gene>
<feature type="domain" description="Disease resistance R13L4/SHOC-2-like LRR" evidence="2">
    <location>
        <begin position="41"/>
        <end position="368"/>
    </location>
</feature>
<dbReference type="PANTHER" id="PTHR47186">
    <property type="entry name" value="LEUCINE-RICH REPEAT-CONTAINING PROTEIN 57"/>
    <property type="match status" value="1"/>
</dbReference>
<accession>A0ABC8SHJ8</accession>
<proteinExistence type="predicted"/>
<dbReference type="Proteomes" id="UP001642360">
    <property type="component" value="Unassembled WGS sequence"/>
</dbReference>
<evidence type="ECO:0000313" key="4">
    <source>
        <dbReference type="Proteomes" id="UP001642360"/>
    </source>
</evidence>
<reference evidence="3 4" key="1">
    <citation type="submission" date="2024-02" db="EMBL/GenBank/DDBJ databases">
        <authorList>
            <person name="Vignale AGUSTIN F."/>
            <person name="Sosa J E."/>
            <person name="Modenutti C."/>
        </authorList>
    </citation>
    <scope>NUCLEOTIDE SEQUENCE [LARGE SCALE GENOMIC DNA]</scope>
</reference>
<dbReference type="InterPro" id="IPR032675">
    <property type="entry name" value="LRR_dom_sf"/>
</dbReference>
<organism evidence="3 4">
    <name type="scientific">Ilex paraguariensis</name>
    <name type="common">yerba mate</name>
    <dbReference type="NCBI Taxonomy" id="185542"/>
    <lineage>
        <taxon>Eukaryota</taxon>
        <taxon>Viridiplantae</taxon>
        <taxon>Streptophyta</taxon>
        <taxon>Embryophyta</taxon>
        <taxon>Tracheophyta</taxon>
        <taxon>Spermatophyta</taxon>
        <taxon>Magnoliopsida</taxon>
        <taxon>eudicotyledons</taxon>
        <taxon>Gunneridae</taxon>
        <taxon>Pentapetalae</taxon>
        <taxon>asterids</taxon>
        <taxon>campanulids</taxon>
        <taxon>Aquifoliales</taxon>
        <taxon>Aquifoliaceae</taxon>
        <taxon>Ilex</taxon>
    </lineage>
</organism>
<evidence type="ECO:0000313" key="3">
    <source>
        <dbReference type="EMBL" id="CAK9156392.1"/>
    </source>
</evidence>